<organism evidence="1 2">
    <name type="scientific">Geodermatophilus dictyosporus</name>
    <dbReference type="NCBI Taxonomy" id="1523247"/>
    <lineage>
        <taxon>Bacteria</taxon>
        <taxon>Bacillati</taxon>
        <taxon>Actinomycetota</taxon>
        <taxon>Actinomycetes</taxon>
        <taxon>Geodermatophilales</taxon>
        <taxon>Geodermatophilaceae</taxon>
        <taxon>Geodermatophilus</taxon>
    </lineage>
</organism>
<dbReference type="RefSeq" id="WP_091108772.1">
    <property type="nucleotide sequence ID" value="NZ_FOWQ01000002.1"/>
</dbReference>
<reference evidence="2" key="1">
    <citation type="submission" date="2016-10" db="EMBL/GenBank/DDBJ databases">
        <authorList>
            <person name="Varghese N."/>
            <person name="Submissions S."/>
        </authorList>
    </citation>
    <scope>NUCLEOTIDE SEQUENCE [LARGE SCALE GENOMIC DNA]</scope>
    <source>
        <strain evidence="2">DSM 44208</strain>
    </source>
</reference>
<dbReference type="Pfam" id="PF11209">
    <property type="entry name" value="LmeA"/>
    <property type="match status" value="1"/>
</dbReference>
<protein>
    <recommendedName>
        <fullName evidence="3">DUF2993 domain-containing protein</fullName>
    </recommendedName>
</protein>
<evidence type="ECO:0000313" key="1">
    <source>
        <dbReference type="EMBL" id="SFP01080.1"/>
    </source>
</evidence>
<dbReference type="Proteomes" id="UP000198857">
    <property type="component" value="Unassembled WGS sequence"/>
</dbReference>
<evidence type="ECO:0008006" key="3">
    <source>
        <dbReference type="Google" id="ProtNLM"/>
    </source>
</evidence>
<gene>
    <name evidence="1" type="ORF">SAMN05660464_1937</name>
</gene>
<evidence type="ECO:0000313" key="2">
    <source>
        <dbReference type="Proteomes" id="UP000198857"/>
    </source>
</evidence>
<dbReference type="InterPro" id="IPR021373">
    <property type="entry name" value="DUF2993"/>
</dbReference>
<proteinExistence type="predicted"/>
<accession>A0A1I5LUX8</accession>
<dbReference type="STRING" id="1523247.SAMN05660464_1937"/>
<dbReference type="EMBL" id="FOWQ01000002">
    <property type="protein sequence ID" value="SFP01080.1"/>
    <property type="molecule type" value="Genomic_DNA"/>
</dbReference>
<dbReference type="OrthoDB" id="3215846at2"/>
<keyword evidence="2" id="KW-1185">Reference proteome</keyword>
<sequence>MRALLAVVVLLVVLALVADPVAEGVAEEQAARTLQEAGGLGGTPDVDVTGWPFLTQAVEGRYDEVRIGLTADDLGQPEGTRADVTLRGVHVPLSDALTGTVQQVPVDRVQGTATLTYALLSRELGADTTLERAGDGLRVTRTVEVLGYTVPLTATGDVVLEGDELVVVVEDAAAAGVDVPDLVVDRAVALLDLRYPVRLPYDLQLTGVTPGDDGVRVAVEGTDVVLAATA</sequence>
<dbReference type="AlphaFoldDB" id="A0A1I5LUX8"/>
<name>A0A1I5LUX8_9ACTN</name>